<dbReference type="Proteomes" id="UP000245368">
    <property type="component" value="Chromosome"/>
</dbReference>
<dbReference type="EMBL" id="CP029494">
    <property type="protein sequence ID" value="AWN22306.1"/>
    <property type="molecule type" value="Genomic_DNA"/>
</dbReference>
<dbReference type="Gene3D" id="6.10.140.190">
    <property type="match status" value="1"/>
</dbReference>
<dbReference type="InterPro" id="IPR018309">
    <property type="entry name" value="Tscrpt_reg_PadR_C"/>
</dbReference>
<dbReference type="InterPro" id="IPR036390">
    <property type="entry name" value="WH_DNA-bd_sf"/>
</dbReference>
<feature type="domain" description="Transcription regulator PadR N-terminal" evidence="1">
    <location>
        <begin position="23"/>
        <end position="95"/>
    </location>
</feature>
<dbReference type="InterPro" id="IPR036388">
    <property type="entry name" value="WH-like_DNA-bd_sf"/>
</dbReference>
<dbReference type="InterPro" id="IPR005149">
    <property type="entry name" value="Tscrpt_reg_PadR_N"/>
</dbReference>
<sequence>MAVTGASPSHANDANLGPSAFIVLGLLSQYGPGTSYDLKQWADLSVGYFWTFARSQLYAEPQRLTRLGLLEERQEQSGRRRRVYQVTPAGRAALQSWLGKPAGFPELRDLGLLKLFFAEQGPPENVRQLAAEQLALHQARLAAYEAICQGDLPDGMTAEDLNAAGSHTLRMGLLYERANIAFWSELLG</sequence>
<dbReference type="Gene3D" id="1.10.10.10">
    <property type="entry name" value="Winged helix-like DNA-binding domain superfamily/Winged helix DNA-binding domain"/>
    <property type="match status" value="1"/>
</dbReference>
<feature type="domain" description="Transcription regulator PadR C-terminal" evidence="2">
    <location>
        <begin position="108"/>
        <end position="185"/>
    </location>
</feature>
<dbReference type="PANTHER" id="PTHR43252:SF4">
    <property type="entry name" value="TRANSCRIPTIONAL REGULATORY PROTEIN"/>
    <property type="match status" value="1"/>
</dbReference>
<proteinExistence type="predicted"/>
<organism evidence="3 4">
    <name type="scientific">Deinococcus irradiatisoli</name>
    <dbReference type="NCBI Taxonomy" id="2202254"/>
    <lineage>
        <taxon>Bacteria</taxon>
        <taxon>Thermotogati</taxon>
        <taxon>Deinococcota</taxon>
        <taxon>Deinococci</taxon>
        <taxon>Deinococcales</taxon>
        <taxon>Deinococcaceae</taxon>
        <taxon>Deinococcus</taxon>
    </lineage>
</organism>
<evidence type="ECO:0000313" key="4">
    <source>
        <dbReference type="Proteomes" id="UP000245368"/>
    </source>
</evidence>
<keyword evidence="4" id="KW-1185">Reference proteome</keyword>
<dbReference type="AlphaFoldDB" id="A0A2Z3JE38"/>
<evidence type="ECO:0000259" key="1">
    <source>
        <dbReference type="Pfam" id="PF03551"/>
    </source>
</evidence>
<dbReference type="OrthoDB" id="8595425at2"/>
<dbReference type="PANTHER" id="PTHR43252">
    <property type="entry name" value="TRANSCRIPTIONAL REGULATOR YQJI"/>
    <property type="match status" value="1"/>
</dbReference>
<dbReference type="Pfam" id="PF10400">
    <property type="entry name" value="Vir_act_alpha_C"/>
    <property type="match status" value="1"/>
</dbReference>
<dbReference type="SUPFAM" id="SSF46785">
    <property type="entry name" value="Winged helix' DNA-binding domain"/>
    <property type="match status" value="1"/>
</dbReference>
<evidence type="ECO:0000313" key="3">
    <source>
        <dbReference type="EMBL" id="AWN22306.1"/>
    </source>
</evidence>
<dbReference type="KEGG" id="dez:DKM44_02845"/>
<dbReference type="Pfam" id="PF03551">
    <property type="entry name" value="PadR"/>
    <property type="match status" value="1"/>
</dbReference>
<name>A0A2Z3JE38_9DEIO</name>
<gene>
    <name evidence="3" type="ORF">DKM44_02845</name>
</gene>
<accession>A0A2Z3JE38</accession>
<protein>
    <submittedName>
        <fullName evidence="3">PadR family transcriptional regulator</fullName>
    </submittedName>
</protein>
<reference evidence="3 4" key="1">
    <citation type="submission" date="2018-05" db="EMBL/GenBank/DDBJ databases">
        <title>Complete Genome Sequence of Deinococcus sp. strain 17bor-2.</title>
        <authorList>
            <person name="Srinivasan S."/>
        </authorList>
    </citation>
    <scope>NUCLEOTIDE SEQUENCE [LARGE SCALE GENOMIC DNA]</scope>
    <source>
        <strain evidence="3 4">17bor-2</strain>
    </source>
</reference>
<evidence type="ECO:0000259" key="2">
    <source>
        <dbReference type="Pfam" id="PF10400"/>
    </source>
</evidence>